<dbReference type="AlphaFoldDB" id="A0A9P4L9Z6"/>
<feature type="compositionally biased region" description="Polar residues" evidence="1">
    <location>
        <begin position="39"/>
        <end position="70"/>
    </location>
</feature>
<dbReference type="CDD" id="cd02440">
    <property type="entry name" value="AdoMet_MTases"/>
    <property type="match status" value="1"/>
</dbReference>
<dbReference type="OrthoDB" id="66144at2759"/>
<dbReference type="Pfam" id="PF08242">
    <property type="entry name" value="Methyltransf_12"/>
    <property type="match status" value="1"/>
</dbReference>
<evidence type="ECO:0000256" key="1">
    <source>
        <dbReference type="SAM" id="MobiDB-lite"/>
    </source>
</evidence>
<keyword evidence="3" id="KW-0489">Methyltransferase</keyword>
<dbReference type="GO" id="GO:0032259">
    <property type="term" value="P:methylation"/>
    <property type="evidence" value="ECO:0007669"/>
    <property type="project" value="UniProtKB-KW"/>
</dbReference>
<evidence type="ECO:0000313" key="3">
    <source>
        <dbReference type="EMBL" id="KAF1846893.1"/>
    </source>
</evidence>
<dbReference type="Proteomes" id="UP000800039">
    <property type="component" value="Unassembled WGS sequence"/>
</dbReference>
<proteinExistence type="predicted"/>
<dbReference type="GeneID" id="63848868"/>
<dbReference type="PANTHER" id="PTHR43464:SF52">
    <property type="entry name" value="PUTATIVE-RELATED"/>
    <property type="match status" value="1"/>
</dbReference>
<gene>
    <name evidence="3" type="ORF">K460DRAFT_352094</name>
</gene>
<keyword evidence="4" id="KW-1185">Reference proteome</keyword>
<dbReference type="RefSeq" id="XP_040789456.1">
    <property type="nucleotide sequence ID" value="XM_040931616.1"/>
</dbReference>
<feature type="region of interest" description="Disordered" evidence="1">
    <location>
        <begin position="25"/>
        <end position="88"/>
    </location>
</feature>
<dbReference type="GO" id="GO:0010420">
    <property type="term" value="F:polyprenyldihydroxybenzoate methyltransferase activity"/>
    <property type="evidence" value="ECO:0007669"/>
    <property type="project" value="TreeGrafter"/>
</dbReference>
<accession>A0A9P4L9Z6</accession>
<sequence length="359" mass="38535">MAIPTDVNRTFDTSLVDFNVNASFSTTESDPSDYGAVNHATTTKTPDVQPTSLFEEQNQEMPAQSQTSVSPVDIGSAPKPPTSVQHLPTQDTYDQWASIYDTDGNMLQSIDDAELETLLPDFLAPALSSSKSSSTKSAQDTPTLSLLDLGCGTGRNTAKLLSYAWPANLLVEVMGLDFSRGMLDVARTKLRPLMHNSKDKSKEEQNISLRLECTDCFPTISHPSASPLPSVPDGIGLRPVDAVISTLVLEHIPLLPFFATLAALLVPNGLALVTNMHAQMGAVSQAGFVNARGVKVRGSSFAHTVEETVQAAGECGFEVVEVRERAMSREDVECGRVGSRGGKWVGVKVWFGVVVRKVG</sequence>
<dbReference type="SUPFAM" id="SSF53335">
    <property type="entry name" value="S-adenosyl-L-methionine-dependent methyltransferases"/>
    <property type="match status" value="1"/>
</dbReference>
<organism evidence="3 4">
    <name type="scientific">Cucurbitaria berberidis CBS 394.84</name>
    <dbReference type="NCBI Taxonomy" id="1168544"/>
    <lineage>
        <taxon>Eukaryota</taxon>
        <taxon>Fungi</taxon>
        <taxon>Dikarya</taxon>
        <taxon>Ascomycota</taxon>
        <taxon>Pezizomycotina</taxon>
        <taxon>Dothideomycetes</taxon>
        <taxon>Pleosporomycetidae</taxon>
        <taxon>Pleosporales</taxon>
        <taxon>Pleosporineae</taxon>
        <taxon>Cucurbitariaceae</taxon>
        <taxon>Cucurbitaria</taxon>
    </lineage>
</organism>
<dbReference type="InterPro" id="IPR029063">
    <property type="entry name" value="SAM-dependent_MTases_sf"/>
</dbReference>
<dbReference type="EMBL" id="ML976615">
    <property type="protein sequence ID" value="KAF1846893.1"/>
    <property type="molecule type" value="Genomic_DNA"/>
</dbReference>
<feature type="domain" description="Methyltransferase type 12" evidence="2">
    <location>
        <begin position="147"/>
        <end position="270"/>
    </location>
</feature>
<dbReference type="InterPro" id="IPR013217">
    <property type="entry name" value="Methyltransf_12"/>
</dbReference>
<evidence type="ECO:0000313" key="4">
    <source>
        <dbReference type="Proteomes" id="UP000800039"/>
    </source>
</evidence>
<name>A0A9P4L9Z6_9PLEO</name>
<keyword evidence="3" id="KW-0808">Transferase</keyword>
<dbReference type="Gene3D" id="3.40.50.150">
    <property type="entry name" value="Vaccinia Virus protein VP39"/>
    <property type="match status" value="1"/>
</dbReference>
<protein>
    <submittedName>
        <fullName evidence="3">S-adenosyl-L-methionine-dependent methyltransferase</fullName>
    </submittedName>
</protein>
<evidence type="ECO:0000259" key="2">
    <source>
        <dbReference type="Pfam" id="PF08242"/>
    </source>
</evidence>
<dbReference type="PANTHER" id="PTHR43464">
    <property type="entry name" value="METHYLTRANSFERASE"/>
    <property type="match status" value="1"/>
</dbReference>
<comment type="caution">
    <text evidence="3">The sequence shown here is derived from an EMBL/GenBank/DDBJ whole genome shotgun (WGS) entry which is preliminary data.</text>
</comment>
<reference evidence="3" key="1">
    <citation type="submission" date="2020-01" db="EMBL/GenBank/DDBJ databases">
        <authorList>
            <consortium name="DOE Joint Genome Institute"/>
            <person name="Haridas S."/>
            <person name="Albert R."/>
            <person name="Binder M."/>
            <person name="Bloem J."/>
            <person name="Labutti K."/>
            <person name="Salamov A."/>
            <person name="Andreopoulos B."/>
            <person name="Baker S.E."/>
            <person name="Barry K."/>
            <person name="Bills G."/>
            <person name="Bluhm B.H."/>
            <person name="Cannon C."/>
            <person name="Castanera R."/>
            <person name="Culley D.E."/>
            <person name="Daum C."/>
            <person name="Ezra D."/>
            <person name="Gonzalez J.B."/>
            <person name="Henrissat B."/>
            <person name="Kuo A."/>
            <person name="Liang C."/>
            <person name="Lipzen A."/>
            <person name="Lutzoni F."/>
            <person name="Magnuson J."/>
            <person name="Mondo S."/>
            <person name="Nolan M."/>
            <person name="Ohm R."/>
            <person name="Pangilinan J."/>
            <person name="Park H.-J."/>
            <person name="Ramirez L."/>
            <person name="Alfaro M."/>
            <person name="Sun H."/>
            <person name="Tritt A."/>
            <person name="Yoshinaga Y."/>
            <person name="Zwiers L.-H."/>
            <person name="Turgeon B.G."/>
            <person name="Goodwin S.B."/>
            <person name="Spatafora J.W."/>
            <person name="Crous P.W."/>
            <person name="Grigoriev I.V."/>
        </authorList>
    </citation>
    <scope>NUCLEOTIDE SEQUENCE</scope>
    <source>
        <strain evidence="3">CBS 394.84</strain>
    </source>
</reference>